<dbReference type="PANTHER" id="PTHR46532">
    <property type="entry name" value="MALE FERTILITY FACTOR KL5"/>
    <property type="match status" value="1"/>
</dbReference>
<organism evidence="20 21">
    <name type="scientific">Brassicogethes aeneus</name>
    <name type="common">Rape pollen beetle</name>
    <name type="synonym">Meligethes aeneus</name>
    <dbReference type="NCBI Taxonomy" id="1431903"/>
    <lineage>
        <taxon>Eukaryota</taxon>
        <taxon>Metazoa</taxon>
        <taxon>Ecdysozoa</taxon>
        <taxon>Arthropoda</taxon>
        <taxon>Hexapoda</taxon>
        <taxon>Insecta</taxon>
        <taxon>Pterygota</taxon>
        <taxon>Neoptera</taxon>
        <taxon>Endopterygota</taxon>
        <taxon>Coleoptera</taxon>
        <taxon>Polyphaga</taxon>
        <taxon>Cucujiformia</taxon>
        <taxon>Nitidulidae</taxon>
        <taxon>Meligethinae</taxon>
        <taxon>Brassicogethes</taxon>
    </lineage>
</organism>
<dbReference type="Pfam" id="PF12777">
    <property type="entry name" value="MT"/>
    <property type="match status" value="1"/>
</dbReference>
<keyword evidence="21" id="KW-1185">Reference proteome</keyword>
<evidence type="ECO:0000256" key="1">
    <source>
        <dbReference type="ARBA" id="ARBA00004430"/>
    </source>
</evidence>
<dbReference type="InterPro" id="IPR035706">
    <property type="entry name" value="AAA_9"/>
</dbReference>
<dbReference type="InterPro" id="IPR024743">
    <property type="entry name" value="Dynein_HC_stalk"/>
</dbReference>
<keyword evidence="13" id="KW-0966">Cell projection</keyword>
<dbReference type="GO" id="GO:0005524">
    <property type="term" value="F:ATP binding"/>
    <property type="evidence" value="ECO:0007669"/>
    <property type="project" value="UniProtKB-KW"/>
</dbReference>
<feature type="domain" description="Dynein heavy chain AAA 5 extension" evidence="18">
    <location>
        <begin position="57"/>
        <end position="175"/>
    </location>
</feature>
<keyword evidence="10" id="KW-0969">Cilium</keyword>
<evidence type="ECO:0000256" key="10">
    <source>
        <dbReference type="ARBA" id="ARBA00023069"/>
    </source>
</evidence>
<evidence type="ECO:0000256" key="8">
    <source>
        <dbReference type="ARBA" id="ARBA00023017"/>
    </source>
</evidence>
<keyword evidence="8" id="KW-0243">Dynein</keyword>
<evidence type="ECO:0000256" key="9">
    <source>
        <dbReference type="ARBA" id="ARBA00023054"/>
    </source>
</evidence>
<dbReference type="GO" id="GO:0005858">
    <property type="term" value="C:axonemal dynein complex"/>
    <property type="evidence" value="ECO:0007669"/>
    <property type="project" value="TreeGrafter"/>
</dbReference>
<keyword evidence="9 14" id="KW-0175">Coiled coil</keyword>
<dbReference type="InterPro" id="IPR024317">
    <property type="entry name" value="Dynein_heavy_chain_D4_dom"/>
</dbReference>
<dbReference type="Proteomes" id="UP001154078">
    <property type="component" value="Chromosome 1"/>
</dbReference>
<dbReference type="InterPro" id="IPR027417">
    <property type="entry name" value="P-loop_NTPase"/>
</dbReference>
<evidence type="ECO:0000259" key="16">
    <source>
        <dbReference type="Pfam" id="PF12780"/>
    </source>
</evidence>
<feature type="domain" description="Dynein heavy chain coiled coil stalk" evidence="15">
    <location>
        <begin position="830"/>
        <end position="1175"/>
    </location>
</feature>
<dbReference type="FunFam" id="3.40.50.300:FF:000049">
    <property type="entry name" value="Dynein, axonemal, heavy chain 5"/>
    <property type="match status" value="1"/>
</dbReference>
<keyword evidence="6" id="KW-0547">Nucleotide-binding</keyword>
<dbReference type="Pfam" id="PF12781">
    <property type="entry name" value="AAA_9"/>
    <property type="match status" value="1"/>
</dbReference>
<keyword evidence="12" id="KW-0206">Cytoskeleton</keyword>
<evidence type="ECO:0000256" key="7">
    <source>
        <dbReference type="ARBA" id="ARBA00022840"/>
    </source>
</evidence>
<dbReference type="EMBL" id="OV121132">
    <property type="protein sequence ID" value="CAH0545852.1"/>
    <property type="molecule type" value="Genomic_DNA"/>
</dbReference>
<keyword evidence="11" id="KW-0505">Motor protein</keyword>
<dbReference type="Gene3D" id="1.20.920.20">
    <property type="match status" value="1"/>
</dbReference>
<sequence>MAPSCKLVFEPDNVDNASPATVSRMGMVFMSASVLPWAPILEAWLKTRATNEEAVLRVLFNKIYGDLNELVVTKLKSKMFVREAWYIRQCYDVLGGILDISDEPKFWTEKQLERLFLFSCMWSLGALLELDERAKLEQFALKHPSKMDWPRCLENETIFEYVVNPESGRWEHWNNRVEQFIYPTDSVLEFVDILVPNVDNVRTAFLINNSAKQNKAVMLIGEQGTAKTVMIKSFTSGFDPDFKLSKSFNFSSATTPNMVQRIIESYVDKRVGTTYGPPHGKTLTVFIDDINMPVINAWGDQITNEIVRQCMECGGFYSLDKPGDFSYMVDVMFLAAMIHPGGGRNDVPHRLKRQFCIFNCTLPSTISMDLIFSQIACGYFCIERFSQEIVDFIANLVPLTRKVWQATKIKMLPTPAKFHYVFNLRDLSRIWQGILYVQGPECDTLSKLLKLWRHECLRVIADRFTKERDKQWFCKLMATLAEEEIPEYYEHYVDENTYWVDFMRDPPDATGDEPDDFSFDAPKIYEEMPPWDVLKEKLFSFMDQYNEQVSGTPMDMVFFLDAMIHLMIISRIIRSARGNALLVGVGGSGKQSLTRLASFIANYKSFQIQLTRSYNVSNLMDDMKYLYKTAGFEGIGITFIFTDNEIKEETFLESLNNILSSGEIANLFAKDEMDEIQSDLIPVMKKVQPKRPPTVDNLYDFFITRARSNLHVTLCFSPVGEKFRSRALKFPGLISGCTIDWFQKWPRDALVEVSEHFLKSYKMVCTPEIKDELIIIMAEIQDGVSIFCDSYFNKFRRRSYVTPKTFISFLNTYKVLYRAQKEKIDTLAIRMSTGLNKLVEAQVTVDEMRKELAIKEQEMEVASEAAEKVLIEVQIASEGATKIKEEALVVKERAETLVELISIDQAEASEKLKAAQPALDAAEAALLTIKAADIATVRKLGKPPYLITLIMDAVLIYFKKKMEPVKPDFERNFLNASWAESLRVMSDTAFLKKLQEYPKDTINAETVDLLKPYLQYSLYTYEAAKTACGNVAGLISWTIAMSSFYEVNREVLPLKANLAIQQAKLNKAEGDLSDAMELLRVKEEEVRVCQEQYEEANSFKQAVYDAAMKVKNKADAATALIEGLAGERVRWSEQLLQFKAETERLVGDVVLLTGFLGYTGPFNQEFRVVMQNTWLENIIEKKIPITLSLNIIETLVDNATIGEWNLCGLPNDDLSVQNGIIVTKASRFPLLIDPQSQGKFWIKKMEAQNNLLVTTLNHKYFRNHIEDAVSLGYPMLIEDIAEELDPVLDNVLEKNHIKIGTTFKVKVGDKEVDVNKDFKMFATTKLANPMYTPEIYAKTSVIDFTVTVKGLEDQLLGRVILTEKKELETERTNMIRDVTANRRKILELEENLLYKLTTVQGSLLDDDTVIEVLNVTKNTAAEVREKLAIAKETEIKINAAREEFRPIATRGSVLYFLIVSMSLVNCMYQTSLVQFLERFVWHAVLAFIRFKD</sequence>
<gene>
    <name evidence="20" type="ORF">MELIAE_LOCUS146</name>
</gene>
<evidence type="ECO:0000313" key="20">
    <source>
        <dbReference type="EMBL" id="CAH0545852.1"/>
    </source>
</evidence>
<reference evidence="20" key="1">
    <citation type="submission" date="2021-12" db="EMBL/GenBank/DDBJ databases">
        <authorList>
            <person name="King R."/>
        </authorList>
    </citation>
    <scope>NUCLEOTIDE SEQUENCE</scope>
</reference>
<dbReference type="FunFam" id="3.40.50.300:FF:001221">
    <property type="entry name" value="Axonemal dynein heavy chain 8"/>
    <property type="match status" value="1"/>
</dbReference>
<dbReference type="FunFam" id="3.40.50.300:FF:002141">
    <property type="entry name" value="Dynein heavy chain"/>
    <property type="match status" value="1"/>
</dbReference>
<evidence type="ECO:0000256" key="11">
    <source>
        <dbReference type="ARBA" id="ARBA00023175"/>
    </source>
</evidence>
<feature type="coiled-coil region" evidence="14">
    <location>
        <begin position="1058"/>
        <end position="1085"/>
    </location>
</feature>
<comment type="subcellular location">
    <subcellularLocation>
        <location evidence="1">Cytoplasm</location>
        <location evidence="1">Cytoskeleton</location>
        <location evidence="1">Cilium axoneme</location>
    </subcellularLocation>
</comment>
<dbReference type="Pfam" id="PF17857">
    <property type="entry name" value="AAA_lid_1"/>
    <property type="match status" value="1"/>
</dbReference>
<feature type="coiled-coil region" evidence="14">
    <location>
        <begin position="838"/>
        <end position="865"/>
    </location>
</feature>
<evidence type="ECO:0000256" key="3">
    <source>
        <dbReference type="ARBA" id="ARBA00022490"/>
    </source>
</evidence>
<dbReference type="Gene3D" id="1.20.920.30">
    <property type="match status" value="1"/>
</dbReference>
<dbReference type="Pfam" id="PF12775">
    <property type="entry name" value="AAA_7"/>
    <property type="match status" value="1"/>
</dbReference>
<dbReference type="Pfam" id="PF17852">
    <property type="entry name" value="Dynein_AAA_lid"/>
    <property type="match status" value="1"/>
</dbReference>
<dbReference type="GO" id="GO:0051959">
    <property type="term" value="F:dynein light intermediate chain binding"/>
    <property type="evidence" value="ECO:0007669"/>
    <property type="project" value="InterPro"/>
</dbReference>
<dbReference type="SUPFAM" id="SSF52540">
    <property type="entry name" value="P-loop containing nucleoside triphosphate hydrolases"/>
    <property type="match status" value="2"/>
</dbReference>
<keyword evidence="3" id="KW-0963">Cytoplasm</keyword>
<proteinExistence type="inferred from homology"/>
<protein>
    <submittedName>
        <fullName evidence="20">Uncharacterized protein</fullName>
    </submittedName>
</protein>
<evidence type="ECO:0000256" key="13">
    <source>
        <dbReference type="ARBA" id="ARBA00023273"/>
    </source>
</evidence>
<name>A0A9P0AQI4_BRAAE</name>
<dbReference type="Gene3D" id="3.40.50.300">
    <property type="entry name" value="P-loop containing nucleotide triphosphate hydrolases"/>
    <property type="match status" value="3"/>
</dbReference>
<dbReference type="GO" id="GO:0005874">
    <property type="term" value="C:microtubule"/>
    <property type="evidence" value="ECO:0007669"/>
    <property type="project" value="UniProtKB-KW"/>
</dbReference>
<evidence type="ECO:0000256" key="4">
    <source>
        <dbReference type="ARBA" id="ARBA00022701"/>
    </source>
</evidence>
<comment type="similarity">
    <text evidence="2">Belongs to the dynein heavy chain family.</text>
</comment>
<evidence type="ECO:0000259" key="18">
    <source>
        <dbReference type="Pfam" id="PF17852"/>
    </source>
</evidence>
<evidence type="ECO:0000256" key="5">
    <source>
        <dbReference type="ARBA" id="ARBA00022737"/>
    </source>
</evidence>
<evidence type="ECO:0000259" key="19">
    <source>
        <dbReference type="Pfam" id="PF17857"/>
    </source>
</evidence>
<dbReference type="InterPro" id="IPR041589">
    <property type="entry name" value="DNAH3_AAA_lid_1"/>
</dbReference>
<dbReference type="GO" id="GO:0045505">
    <property type="term" value="F:dynein intermediate chain binding"/>
    <property type="evidence" value="ECO:0007669"/>
    <property type="project" value="InterPro"/>
</dbReference>
<evidence type="ECO:0000256" key="2">
    <source>
        <dbReference type="ARBA" id="ARBA00008887"/>
    </source>
</evidence>
<evidence type="ECO:0000256" key="6">
    <source>
        <dbReference type="ARBA" id="ARBA00022741"/>
    </source>
</evidence>
<dbReference type="Pfam" id="PF12780">
    <property type="entry name" value="AAA_8"/>
    <property type="match status" value="1"/>
</dbReference>
<dbReference type="PANTHER" id="PTHR46532:SF4">
    <property type="entry name" value="AAA+ ATPASE DOMAIN-CONTAINING PROTEIN"/>
    <property type="match status" value="1"/>
</dbReference>
<evidence type="ECO:0000256" key="12">
    <source>
        <dbReference type="ARBA" id="ARBA00023212"/>
    </source>
</evidence>
<feature type="coiled-coil region" evidence="14">
    <location>
        <begin position="1413"/>
        <end position="1443"/>
    </location>
</feature>
<evidence type="ECO:0000259" key="17">
    <source>
        <dbReference type="Pfam" id="PF12781"/>
    </source>
</evidence>
<feature type="domain" description="Dynein heavy chain 3 AAA+ lid" evidence="19">
    <location>
        <begin position="403"/>
        <end position="477"/>
    </location>
</feature>
<evidence type="ECO:0000259" key="15">
    <source>
        <dbReference type="Pfam" id="PF12777"/>
    </source>
</evidence>
<dbReference type="FunFam" id="1.20.920.20:FF:000001">
    <property type="entry name" value="dynein heavy chain 2, axonemal"/>
    <property type="match status" value="1"/>
</dbReference>
<dbReference type="InterPro" id="IPR041466">
    <property type="entry name" value="Dynein_AAA5_ext"/>
</dbReference>
<dbReference type="InterPro" id="IPR026983">
    <property type="entry name" value="DHC"/>
</dbReference>
<dbReference type="Gene3D" id="6.10.140.1060">
    <property type="match status" value="1"/>
</dbReference>
<dbReference type="Gene3D" id="1.10.8.1220">
    <property type="match status" value="1"/>
</dbReference>
<accession>A0A9P0AQI4</accession>
<dbReference type="GO" id="GO:0007018">
    <property type="term" value="P:microtubule-based movement"/>
    <property type="evidence" value="ECO:0007669"/>
    <property type="project" value="InterPro"/>
</dbReference>
<keyword evidence="4" id="KW-0493">Microtubule</keyword>
<evidence type="ECO:0000313" key="21">
    <source>
        <dbReference type="Proteomes" id="UP001154078"/>
    </source>
</evidence>
<dbReference type="OrthoDB" id="286107at2759"/>
<keyword evidence="7" id="KW-0067">ATP-binding</keyword>
<dbReference type="FunFam" id="1.20.920.30:FF:000004">
    <property type="entry name" value="Dynein axonemal heavy chain 5"/>
    <property type="match status" value="1"/>
</dbReference>
<dbReference type="Gene3D" id="1.10.472.130">
    <property type="match status" value="1"/>
</dbReference>
<evidence type="ECO:0000256" key="14">
    <source>
        <dbReference type="SAM" id="Coils"/>
    </source>
</evidence>
<keyword evidence="5" id="KW-0677">Repeat</keyword>
<feature type="domain" description="Dynein heavy chain ATP-binding dynein motor region" evidence="17">
    <location>
        <begin position="1203"/>
        <end position="1423"/>
    </location>
</feature>
<feature type="domain" description="Dynein heavy chain AAA module D4" evidence="16">
    <location>
        <begin position="554"/>
        <end position="816"/>
    </location>
</feature>